<reference evidence="3 4" key="1">
    <citation type="submission" date="2014-02" db="EMBL/GenBank/DDBJ databases">
        <title>Expanding our view of genomic diversity in Candidatus Accumulibacter clades.</title>
        <authorList>
            <person name="Skennerton C.T."/>
            <person name="Barr J.J."/>
            <person name="Slater F.R."/>
            <person name="Bond P.L."/>
            <person name="Tyson G.W."/>
        </authorList>
    </citation>
    <scope>NUCLEOTIDE SEQUENCE [LARGE SCALE GENOMIC DNA]</scope>
    <source>
        <strain evidence="4">BA-92</strain>
    </source>
</reference>
<organism evidence="3 4">
    <name type="scientific">Candidatus Accumulibacter appositus</name>
    <dbReference type="NCBI Taxonomy" id="1454003"/>
    <lineage>
        <taxon>Bacteria</taxon>
        <taxon>Pseudomonadati</taxon>
        <taxon>Pseudomonadota</taxon>
        <taxon>Betaproteobacteria</taxon>
        <taxon>Candidatus Accumulibacter</taxon>
    </lineage>
</organism>
<feature type="domain" description="Flagellar hook-length control protein-like C-terminal" evidence="2">
    <location>
        <begin position="317"/>
        <end position="388"/>
    </location>
</feature>
<proteinExistence type="predicted"/>
<dbReference type="STRING" id="1454003.AW10_03656"/>
<feature type="compositionally biased region" description="Polar residues" evidence="1">
    <location>
        <begin position="232"/>
        <end position="247"/>
    </location>
</feature>
<evidence type="ECO:0000256" key="1">
    <source>
        <dbReference type="SAM" id="MobiDB-lite"/>
    </source>
</evidence>
<dbReference type="CDD" id="cd17470">
    <property type="entry name" value="T3SS_Flik_C"/>
    <property type="match status" value="1"/>
</dbReference>
<protein>
    <submittedName>
        <fullName evidence="3">Flagellar hook-length control protein FliK</fullName>
    </submittedName>
</protein>
<dbReference type="InterPro" id="IPR038610">
    <property type="entry name" value="FliK-like_C_sf"/>
</dbReference>
<dbReference type="Gene3D" id="3.30.750.140">
    <property type="match status" value="1"/>
</dbReference>
<dbReference type="AlphaFoldDB" id="A0A011PKS2"/>
<comment type="caution">
    <text evidence="3">The sequence shown here is derived from an EMBL/GenBank/DDBJ whole genome shotgun (WGS) entry which is preliminary data.</text>
</comment>
<keyword evidence="3" id="KW-0966">Cell projection</keyword>
<sequence length="400" mass="41715">MIVPEITARVQPNADLALRPTLPAQEITDKLPGLAAGQRLLAEVQALLPNGTYRALINQRSVTLALPFAAKSGDAIELEVSESNGKLTLAVLARGTSEGGKAGNESTATQLSRTGQLIGTLLAGGRDGNKGGANVALPLNGNQAIAASPPRSGTDLLPLLKQAIVHSGMFYEAHQAEWVEGRYSRAQLLQEPQGKQPPTTTPAQQLATARQAPTAAAGGEAAAFRSGAESAPTLTQPAASNEATNRGPTAASQPTSPTPSSPAPPAVAPQLQAIVQQQLEAFATQNFSWQGQVWPGQQLHWEIDNAKDGRQSDAGGEAGGEKWQTRLRLFLPRLGEVDARLHIQGQQITLSVVANDAATRQLLSSEAAALRSQLERAGLDLTSLGVTAPQEAEEHGQSSG</sequence>
<feature type="compositionally biased region" description="Low complexity" evidence="1">
    <location>
        <begin position="192"/>
        <end position="223"/>
    </location>
</feature>
<dbReference type="EMBL" id="JEMX01000096">
    <property type="protein sequence ID" value="EXI77642.1"/>
    <property type="molecule type" value="Genomic_DNA"/>
</dbReference>
<dbReference type="Proteomes" id="UP000021816">
    <property type="component" value="Unassembled WGS sequence"/>
</dbReference>
<dbReference type="InterPro" id="IPR021136">
    <property type="entry name" value="Flagellar_hook_control-like_C"/>
</dbReference>
<evidence type="ECO:0000313" key="3">
    <source>
        <dbReference type="EMBL" id="EXI77642.1"/>
    </source>
</evidence>
<evidence type="ECO:0000313" key="4">
    <source>
        <dbReference type="Proteomes" id="UP000021816"/>
    </source>
</evidence>
<keyword evidence="3" id="KW-0282">Flagellum</keyword>
<feature type="compositionally biased region" description="Pro residues" evidence="1">
    <location>
        <begin position="256"/>
        <end position="267"/>
    </location>
</feature>
<evidence type="ECO:0000259" key="2">
    <source>
        <dbReference type="Pfam" id="PF02120"/>
    </source>
</evidence>
<keyword evidence="3" id="KW-0969">Cilium</keyword>
<dbReference type="PATRIC" id="fig|1454003.3.peg.3715"/>
<dbReference type="Pfam" id="PF02120">
    <property type="entry name" value="Flg_hook"/>
    <property type="match status" value="1"/>
</dbReference>
<feature type="region of interest" description="Disordered" evidence="1">
    <location>
        <begin position="191"/>
        <end position="267"/>
    </location>
</feature>
<gene>
    <name evidence="3" type="ORF">AW10_03656</name>
</gene>
<name>A0A011PKS2_9PROT</name>
<accession>A0A011PKS2</accession>